<accession>A0A8S1DNB8</accession>
<comment type="caution">
    <text evidence="2">The sequence shown here is derived from an EMBL/GenBank/DDBJ whole genome shotgun (WGS) entry which is preliminary data.</text>
</comment>
<organism evidence="2 3">
    <name type="scientific">Cloeon dipterum</name>
    <dbReference type="NCBI Taxonomy" id="197152"/>
    <lineage>
        <taxon>Eukaryota</taxon>
        <taxon>Metazoa</taxon>
        <taxon>Ecdysozoa</taxon>
        <taxon>Arthropoda</taxon>
        <taxon>Hexapoda</taxon>
        <taxon>Insecta</taxon>
        <taxon>Pterygota</taxon>
        <taxon>Palaeoptera</taxon>
        <taxon>Ephemeroptera</taxon>
        <taxon>Pisciforma</taxon>
        <taxon>Baetidae</taxon>
        <taxon>Cloeon</taxon>
    </lineage>
</organism>
<dbReference type="Proteomes" id="UP000494165">
    <property type="component" value="Unassembled WGS sequence"/>
</dbReference>
<evidence type="ECO:0000256" key="1">
    <source>
        <dbReference type="SAM" id="SignalP"/>
    </source>
</evidence>
<dbReference type="OrthoDB" id="8195535at2759"/>
<evidence type="ECO:0000313" key="2">
    <source>
        <dbReference type="EMBL" id="CAB3385183.1"/>
    </source>
</evidence>
<feature type="signal peptide" evidence="1">
    <location>
        <begin position="1"/>
        <end position="18"/>
    </location>
</feature>
<keyword evidence="1" id="KW-0732">Signal</keyword>
<feature type="chain" id="PRO_5035734452" evidence="1">
    <location>
        <begin position="19"/>
        <end position="372"/>
    </location>
</feature>
<protein>
    <submittedName>
        <fullName evidence="2">Uncharacterized protein</fullName>
    </submittedName>
</protein>
<proteinExistence type="predicted"/>
<evidence type="ECO:0000313" key="3">
    <source>
        <dbReference type="Proteomes" id="UP000494165"/>
    </source>
</evidence>
<dbReference type="EMBL" id="CADEPI010000398">
    <property type="protein sequence ID" value="CAB3385183.1"/>
    <property type="molecule type" value="Genomic_DNA"/>
</dbReference>
<name>A0A8S1DNB8_9INSE</name>
<keyword evidence="3" id="KW-1185">Reference proteome</keyword>
<reference evidence="2 3" key="1">
    <citation type="submission" date="2020-04" db="EMBL/GenBank/DDBJ databases">
        <authorList>
            <person name="Alioto T."/>
            <person name="Alioto T."/>
            <person name="Gomez Garrido J."/>
        </authorList>
    </citation>
    <scope>NUCLEOTIDE SEQUENCE [LARGE SCALE GENOMIC DNA]</scope>
</reference>
<sequence length="372" mass="37439">MKFLTVTVLCTVAAAAMGASLQPRDEAAELLLETAQLDASFNKEQQDEQHNKRSFGSSYNSYSPAYAYEEPHVPEHSTGSDLWGFKRAILGALSTAIRAIAGGSIAVKGQVIKGAGNLVATQGKLIANGGQAVSEYGRGVAARALHSAPKIASTIIQHIQSKIPSFQYHPAPVAYATPAYASPAYASPAPAAYVSHAPASYVSSGPAAVYAAPAYHRQQDGVISALTKAKLAKINAATTVGSAVGHAVTGAAGAVAGAVGSAVGSAVGAGARLAAGAAYGAANIVSGAAHGAANLAVGAADAVSNHVAHKVNAIAPAHGHAHAVGPSVGYNAAYAVPSYGGSLEDSFGDFDDSYKLAQPQINFQPSVSYELH</sequence>
<dbReference type="AlphaFoldDB" id="A0A8S1DNB8"/>
<gene>
    <name evidence="2" type="ORF">CLODIP_2_CD12077</name>
</gene>